<feature type="signal peptide" evidence="2">
    <location>
        <begin position="1"/>
        <end position="22"/>
    </location>
</feature>
<reference evidence="4" key="1">
    <citation type="book" date="2014" name="THE 24TH EUROPEAN CONGRESS OF CLINICAL MICROBIOLOGY AND INFECTIOUS DISEASES" publisher="ECCMID 2014" city="Barcelona, Spain">
        <title>Identification of resistance genes in three multidrug-resistant Bacteroides fragilis isolates by whole genome sequencing.</title>
        <editorList>
            <person name="Unknown"/>
            <person name="A."/>
        </editorList>
        <authorList>
            <person name="Sydenham T.V."/>
            <person name="Hasman H."/>
            <person name="Wang M."/>
            <person name="Soki J."/>
            <person name="Nagy E."/>
            <person name="Justesen U.S."/>
        </authorList>
    </citation>
    <scope>NUCLEOTIDE SEQUENCE</scope>
    <source>
        <strain evidence="4">DCMOUH0018B</strain>
    </source>
</reference>
<dbReference type="GO" id="GO:0004866">
    <property type="term" value="F:endopeptidase inhibitor activity"/>
    <property type="evidence" value="ECO:0007669"/>
    <property type="project" value="InterPro"/>
</dbReference>
<dbReference type="Pfam" id="PF01835">
    <property type="entry name" value="MG2"/>
    <property type="match status" value="1"/>
</dbReference>
<sequence length="1926" mass="216651">MKIRLICIIVLLSMGMMSWTHAQSYDKLWKQVEQAQQKSLPETIVRLTGEIYKKAEIEKNSPQMLKAYVWQMRFREEITPDSFYVSLNGLEQWVKTTDKPLDRAVLHSLIGSMYADYASQNRWKLNRRTDLEEVTPSNDIREWSKNQFVTKVMSEAAVTFQDSLLLLDTSSRSYIPFVELGVTSDYYHHDMYHLLASRAIASLESLSGLGSDSLINARIEGIYRHMMDSYRRTDNPDALLLTNLDYLQWKRRTDPGFRPYHAPEGRIGLTQDPYLAALNKLIAENQSRDICAEVYLLKAQEAVNAGVPASGLQLCDEAISRYPAYHRINALKELKQDILSPDFTVQTPSAVYPGEEFDLKVSFKNLKSFAVQLYAINLPVRPNAVEVPDETFLKKHGRLLSSVHYVLFPSGDYKMQDSIFHMKAPETGLYALRIVPDADVRSNSAKFLSSTRFKVLTRSLPSKQSEVAVLDEMSGKPIEGVLLSVFDRQNKQLLTATTNAEGKAQFASSGEYRYLTAAKGADTAMPQIYLWGGNYNFTDDTKPVSAVTLLTDRSLYRPGQTVYVKGIAYEQYPDSAHVLAGREYTLTLTDANGQEVGTKKLRTGDFGSFTAEFVLPSVCLNGTFSLNTQNGFRTIQVEDYKRPTFDITFEPVTESYRLGDRVELKGNVKTFSGVPLQDIPVTYTITRSLCSWRMWGVNPVILASDTVRLGADGNFELPVDLKPDTSGSDLDDGDDTSSYYDYKVQVSVTNVAGETQTSEISLRAGKTSLLLFADINGLICKDDSIKATFQVNNLERKPVAVEGSYQLFSISDYEESKAVKDQKVSAQAILSGSFRSNEETLLSDWKTLPSGAYKLVASVTDAQGRKSETEKVVILFALNDKRPPVSMPLWYYEVNTRFDAEHPALFYFGTSEKDAYVLMDVFSGNKHLESKLLHLSDSLVRFEYPYREAYGNGLGITFAFVRKGIVYEQEVSLTKRLPDYTLNIRWDVFRDKLRPGQEEEWKLTIRNPQGSPVLAEMLATMYDASLDKIWKADQSLQLYYHLSVLVSHWRRDYADSNYFYFGFRQRSLKVPSFSYDHFVLPPVGYAVAEVLSITNDAAPVTRYARMRGMGAMKQQMKSEAADDVLFESELISVSQDAGAVNQADHPAVNGAADIELRTNFAETAFFYPQLHTNAEGEVSFSFRMPQSLTTWNFRGYAHTQNMMTGQINATAVTSKEFMLTPNLPRFVRVGDHTSIAASVSNLTGKSMSGTVKLVLFNPMTDQVISTQQKKFNAGPGQTVGVDFLFTVTDKYEVLGCRMIAEGGNFSDGEQHLLPVLSNKENLTETLPMPVRGEQTRTFSLADLFNHHSKTATNRRLTVEFTANPAWYAVQALPALSQPRNDDAISWATSWYANTMASYIMNAQPRIRAIFDSWKLGGGTKETFLSNWEKNQEVKNILLSESPWVMEATSESEQKERIATLFDLNNIRNNNAAALLKLQELQLPDGSWSWYKGMDGSLFVTDFIVEQNARIALLTGKPLEGAALNMQRSAFNYLHKEALQEYRSIREAEKNGSKSQGISRSALKYLYLIAISDEKVPASMKEAYTYFLSRVAPSLSQQSVTEKAWSAIILQKVGKVKEAQEFMASLKEYLTRTDDQGMFFDTADSPYTWNNLKVPAHVDVMEAFERVGEDAQVVEEMKMWLLKQKQTQQWDSPVATADAVYALLYNGTNLLDNQGDVRIVLGNEVLETVSPAKTIVPGLGYVRRTFTDRKTVDAAEIIVEKRDPGIAWGAVYAQFEESLDKVVRQGSGLDVDKKLYVETIAHNNRQLQPIIGKTQLKVGDKVVVRLTVRLDRTMDFIQLKDQRAACLEPIEVLSGYRNVGDVGCYVAVKDASTDFFFDTLNKGTYVLEYSYRVDRAGSYETGIATIQSAYAPEYAAHSASARYEVSQ</sequence>
<dbReference type="Gene3D" id="1.50.10.20">
    <property type="match status" value="1"/>
</dbReference>
<feature type="domain" description="Alpha-2-macroglobulin" evidence="3">
    <location>
        <begin position="1163"/>
        <end position="1253"/>
    </location>
</feature>
<dbReference type="InterPro" id="IPR051802">
    <property type="entry name" value="YfhM-like"/>
</dbReference>
<dbReference type="InterPro" id="IPR008930">
    <property type="entry name" value="Terpenoid_cyclase/PrenylTrfase"/>
</dbReference>
<dbReference type="SMART" id="SM01360">
    <property type="entry name" value="A2M"/>
    <property type="match status" value="1"/>
</dbReference>
<evidence type="ECO:0000259" key="3">
    <source>
        <dbReference type="SMART" id="SM01360"/>
    </source>
</evidence>
<comment type="similarity">
    <text evidence="1">Belongs to the protease inhibitor I39 (alpha-2-macroglobulin) family. Bacterial alpha-2-macroglobulin subfamily.</text>
</comment>
<dbReference type="InterPro" id="IPR002890">
    <property type="entry name" value="MG2"/>
</dbReference>
<dbReference type="PATRIC" id="fig|817.53.peg.1822"/>
<proteinExistence type="inferred from homology"/>
<dbReference type="EMBL" id="JMZZ02000105">
    <property type="protein sequence ID" value="KFX75153.1"/>
    <property type="molecule type" value="Genomic_DNA"/>
</dbReference>
<dbReference type="PANTHER" id="PTHR40094">
    <property type="entry name" value="ALPHA-2-MACROGLOBULIN HOMOLOG"/>
    <property type="match status" value="1"/>
</dbReference>
<reference evidence="4" key="2">
    <citation type="submission" date="2014-07" db="EMBL/GenBank/DDBJ databases">
        <title>Genetics and epidemiology of antimicrobial resistance in B. fragilis group.</title>
        <authorList>
            <person name="Sydenham T.V."/>
            <person name="Hasman H."/>
            <person name="Kemp M."/>
            <person name="Justesen U.S."/>
        </authorList>
    </citation>
    <scope>NUCLEOTIDE SEQUENCE [LARGE SCALE GENOMIC DNA]</scope>
    <source>
        <strain evidence="4">DCMOUH0018B</strain>
    </source>
</reference>
<organism evidence="4">
    <name type="scientific">Bacteroides fragilis</name>
    <dbReference type="NCBI Taxonomy" id="817"/>
    <lineage>
        <taxon>Bacteria</taxon>
        <taxon>Pseudomonadati</taxon>
        <taxon>Bacteroidota</taxon>
        <taxon>Bacteroidia</taxon>
        <taxon>Bacteroidales</taxon>
        <taxon>Bacteroidaceae</taxon>
        <taxon>Bacteroides</taxon>
    </lineage>
</organism>
<dbReference type="InterPro" id="IPR041246">
    <property type="entry name" value="Bact_MG10"/>
</dbReference>
<evidence type="ECO:0000256" key="2">
    <source>
        <dbReference type="SAM" id="SignalP"/>
    </source>
</evidence>
<dbReference type="Gene3D" id="2.60.40.1930">
    <property type="match status" value="1"/>
</dbReference>
<accession>A0A0I9SAJ8</accession>
<dbReference type="Pfam" id="PF00207">
    <property type="entry name" value="A2M"/>
    <property type="match status" value="1"/>
</dbReference>
<dbReference type="SUPFAM" id="SSF48239">
    <property type="entry name" value="Terpenoid cyclases/Protein prenyltransferases"/>
    <property type="match status" value="1"/>
</dbReference>
<protein>
    <submittedName>
        <fullName evidence="4">Alpha-2-macroglobulin</fullName>
    </submittedName>
</protein>
<feature type="chain" id="PRO_5044366445" evidence="2">
    <location>
        <begin position="23"/>
        <end position="1926"/>
    </location>
</feature>
<keyword evidence="2" id="KW-0732">Signal</keyword>
<name>A0A0I9SAJ8_BACFG</name>
<evidence type="ECO:0000256" key="1">
    <source>
        <dbReference type="ARBA" id="ARBA00010556"/>
    </source>
</evidence>
<gene>
    <name evidence="4" type="ORF">EE52_0208810</name>
</gene>
<dbReference type="PANTHER" id="PTHR40094:SF1">
    <property type="entry name" value="UBIQUITIN DOMAIN-CONTAINING PROTEIN"/>
    <property type="match status" value="1"/>
</dbReference>
<evidence type="ECO:0000313" key="4">
    <source>
        <dbReference type="EMBL" id="KFX75153.1"/>
    </source>
</evidence>
<dbReference type="RefSeq" id="WP_044300162.1">
    <property type="nucleotide sequence ID" value="NZ_CP036542.1"/>
</dbReference>
<dbReference type="InterPro" id="IPR001599">
    <property type="entry name" value="Macroglobln_a2"/>
</dbReference>
<comment type="caution">
    <text evidence="4">The sequence shown here is derived from an EMBL/GenBank/DDBJ whole genome shotgun (WGS) entry which is preliminary data.</text>
</comment>
<dbReference type="Pfam" id="PF17973">
    <property type="entry name" value="bMG10"/>
    <property type="match status" value="1"/>
</dbReference>